<feature type="transmembrane region" description="Helical" evidence="12">
    <location>
        <begin position="50"/>
        <end position="67"/>
    </location>
</feature>
<dbReference type="GO" id="GO:0015450">
    <property type="term" value="F:protein-transporting ATPase activity"/>
    <property type="evidence" value="ECO:0007669"/>
    <property type="project" value="InterPro"/>
</dbReference>
<evidence type="ECO:0000256" key="1">
    <source>
        <dbReference type="ARBA" id="ARBA00004141"/>
    </source>
</evidence>
<evidence type="ECO:0000256" key="8">
    <source>
        <dbReference type="ARBA" id="ARBA00022989"/>
    </source>
</evidence>
<dbReference type="NCBIfam" id="TIGR00810">
    <property type="entry name" value="secG"/>
    <property type="match status" value="1"/>
</dbReference>
<evidence type="ECO:0000256" key="9">
    <source>
        <dbReference type="ARBA" id="ARBA00023010"/>
    </source>
</evidence>
<evidence type="ECO:0000313" key="13">
    <source>
        <dbReference type="EMBL" id="AGH28832.1"/>
    </source>
</evidence>
<gene>
    <name evidence="13" type="primary">secG</name>
</gene>
<dbReference type="GO" id="GO:0016020">
    <property type="term" value="C:membrane"/>
    <property type="evidence" value="ECO:0007669"/>
    <property type="project" value="UniProtKB-SubCell"/>
</dbReference>
<evidence type="ECO:0000256" key="7">
    <source>
        <dbReference type="ARBA" id="ARBA00022927"/>
    </source>
</evidence>
<evidence type="ECO:0000256" key="2">
    <source>
        <dbReference type="ARBA" id="ARBA00008445"/>
    </source>
</evidence>
<comment type="function">
    <text evidence="11">Involved in protein export. Participates in an early event of protein translocation across the chloroplast thylakoid membrane.</text>
</comment>
<evidence type="ECO:0000256" key="10">
    <source>
        <dbReference type="ARBA" id="ARBA00023136"/>
    </source>
</evidence>
<evidence type="ECO:0000256" key="3">
    <source>
        <dbReference type="ARBA" id="ARBA00013657"/>
    </source>
</evidence>
<dbReference type="InterPro" id="IPR004692">
    <property type="entry name" value="SecG"/>
</dbReference>
<evidence type="ECO:0000256" key="4">
    <source>
        <dbReference type="ARBA" id="ARBA00015435"/>
    </source>
</evidence>
<keyword evidence="13" id="KW-0934">Plastid</keyword>
<evidence type="ECO:0000256" key="11">
    <source>
        <dbReference type="ARBA" id="ARBA00025638"/>
    </source>
</evidence>
<keyword evidence="9" id="KW-0811">Translocation</keyword>
<accession>A0A023HCD5</accession>
<dbReference type="GO" id="GO:0009306">
    <property type="term" value="P:protein secretion"/>
    <property type="evidence" value="ECO:0007669"/>
    <property type="project" value="InterPro"/>
</dbReference>
<name>A0A023HCD5_9STRA</name>
<keyword evidence="8 12" id="KW-1133">Transmembrane helix</keyword>
<keyword evidence="6 12" id="KW-0812">Transmembrane</keyword>
<dbReference type="GeneID" id="19740343"/>
<evidence type="ECO:0000256" key="6">
    <source>
        <dbReference type="ARBA" id="ARBA00022692"/>
    </source>
</evidence>
<dbReference type="EMBL" id="KC509524">
    <property type="protein sequence ID" value="AGH28832.1"/>
    <property type="molecule type" value="Genomic_DNA"/>
</dbReference>
<protein>
    <recommendedName>
        <fullName evidence="4">Probable protein-export membrane protein SecG</fullName>
    </recommendedName>
    <alternativeName>
        <fullName evidence="3">Probable protein-export membrane protein secG</fullName>
    </alternativeName>
</protein>
<dbReference type="AlphaFoldDB" id="A0A023HCD5"/>
<sequence length="69" mass="7661">MLKLIWLSVSIFLIFLIVIRVPNNGGLDNFASKTDILGSPGSAERFLNNLTWVLIAIYVLLAIKFNLAV</sequence>
<organism evidence="13">
    <name type="scientific">Leptocylindrus danicus</name>
    <dbReference type="NCBI Taxonomy" id="163516"/>
    <lineage>
        <taxon>Eukaryota</taxon>
        <taxon>Sar</taxon>
        <taxon>Stramenopiles</taxon>
        <taxon>Ochrophyta</taxon>
        <taxon>Bacillariophyta</taxon>
        <taxon>Coscinodiscophyceae</taxon>
        <taxon>Chaetocerotophycidae</taxon>
        <taxon>Leptocylindrales</taxon>
        <taxon>Leptocylindraceae</taxon>
        <taxon>Leptocylindrus</taxon>
    </lineage>
</organism>
<dbReference type="RefSeq" id="YP_009029301.1">
    <property type="nucleotide sequence ID" value="NC_024084.1"/>
</dbReference>
<comment type="similarity">
    <text evidence="2">Belongs to the SecG family.</text>
</comment>
<keyword evidence="5" id="KW-0813">Transport</keyword>
<evidence type="ECO:0000256" key="12">
    <source>
        <dbReference type="SAM" id="Phobius"/>
    </source>
</evidence>
<dbReference type="Pfam" id="PF03840">
    <property type="entry name" value="SecG"/>
    <property type="match status" value="1"/>
</dbReference>
<keyword evidence="13" id="KW-0150">Chloroplast</keyword>
<proteinExistence type="inferred from homology"/>
<keyword evidence="10 12" id="KW-0472">Membrane</keyword>
<comment type="subcellular location">
    <subcellularLocation>
        <location evidence="1">Membrane</location>
        <topology evidence="1">Multi-pass membrane protein</topology>
    </subcellularLocation>
</comment>
<evidence type="ECO:0000256" key="5">
    <source>
        <dbReference type="ARBA" id="ARBA00022448"/>
    </source>
</evidence>
<geneLocation type="chloroplast" evidence="13"/>
<reference evidence="13" key="1">
    <citation type="journal article" date="2014" name="Genome Biol. Evol.">
        <title>Serial gene losses and foreign DNA underlie size and sequence variation in the plastid genomes of diatoms.</title>
        <authorList>
            <person name="Ruck E.C."/>
            <person name="Nakov T."/>
            <person name="Jansen R.K."/>
            <person name="Theriot E.C."/>
            <person name="Alverson A.J."/>
        </authorList>
    </citation>
    <scope>NUCLEOTIDE SEQUENCE</scope>
    <source>
        <strain evidence="13">Ccmp1856</strain>
    </source>
</reference>
<keyword evidence="7" id="KW-0653">Protein transport</keyword>